<dbReference type="PANTHER" id="PTHR22674:SF6">
    <property type="entry name" value="NTPASE KAP FAMILY P-LOOP DOMAIN-CONTAINING PROTEIN 1"/>
    <property type="match status" value="1"/>
</dbReference>
<dbReference type="AlphaFoldDB" id="A0A2G8I6Y7"/>
<dbReference type="PANTHER" id="PTHR22674">
    <property type="entry name" value="NTPASE, KAP FAMILY P-LOOP DOMAIN-CONTAINING 1"/>
    <property type="match status" value="1"/>
</dbReference>
<dbReference type="Gene3D" id="3.40.50.300">
    <property type="entry name" value="P-loop containing nucleotide triphosphate hydrolases"/>
    <property type="match status" value="1"/>
</dbReference>
<dbReference type="InterPro" id="IPR011646">
    <property type="entry name" value="KAP_P-loop"/>
</dbReference>
<gene>
    <name evidence="2" type="ORF">CTI18_10075</name>
</gene>
<reference evidence="2 3" key="1">
    <citation type="submission" date="2017-11" db="EMBL/GenBank/DDBJ databases">
        <title>Genome sequencing of Prevotella intermedia KCOM 1653.</title>
        <authorList>
            <person name="Kook J.-K."/>
            <person name="Park S.-N."/>
            <person name="Lim Y.K."/>
        </authorList>
    </citation>
    <scope>NUCLEOTIDE SEQUENCE [LARGE SCALE GENOMIC DNA]</scope>
    <source>
        <strain evidence="2 3">KCOM 1653</strain>
    </source>
</reference>
<evidence type="ECO:0000259" key="1">
    <source>
        <dbReference type="Pfam" id="PF07693"/>
    </source>
</evidence>
<dbReference type="EMBL" id="PEKN01000002">
    <property type="protein sequence ID" value="PIK19294.1"/>
    <property type="molecule type" value="Genomic_DNA"/>
</dbReference>
<comment type="caution">
    <text evidence="2">The sequence shown here is derived from an EMBL/GenBank/DDBJ whole genome shotgun (WGS) entry which is preliminary data.</text>
</comment>
<organism evidence="2 3">
    <name type="scientific">Prevotella intermedia</name>
    <dbReference type="NCBI Taxonomy" id="28131"/>
    <lineage>
        <taxon>Bacteria</taxon>
        <taxon>Pseudomonadati</taxon>
        <taxon>Bacteroidota</taxon>
        <taxon>Bacteroidia</taxon>
        <taxon>Bacteroidales</taxon>
        <taxon>Prevotellaceae</taxon>
        <taxon>Prevotella</taxon>
    </lineage>
</organism>
<dbReference type="Pfam" id="PF07693">
    <property type="entry name" value="KAP_NTPase"/>
    <property type="match status" value="1"/>
</dbReference>
<dbReference type="InterPro" id="IPR027417">
    <property type="entry name" value="P-loop_NTPase"/>
</dbReference>
<accession>A0A2G8I6Y7</accession>
<dbReference type="Proteomes" id="UP000230046">
    <property type="component" value="Unassembled WGS sequence"/>
</dbReference>
<evidence type="ECO:0000313" key="2">
    <source>
        <dbReference type="EMBL" id="PIK19294.1"/>
    </source>
</evidence>
<dbReference type="InterPro" id="IPR052754">
    <property type="entry name" value="NTPase_KAP_P-loop"/>
</dbReference>
<evidence type="ECO:0000313" key="3">
    <source>
        <dbReference type="Proteomes" id="UP000230046"/>
    </source>
</evidence>
<dbReference type="RefSeq" id="WP_099836718.1">
    <property type="nucleotide sequence ID" value="NZ_PEKN01000002.1"/>
</dbReference>
<sequence length="612" mass="70124">MWPDKETEIDYLNFGYMVNLVANIATNRDLSPSTIGLYGDWGSGKSSLMKLVQKKIEEKYPKDEKKKDTVKTLCIEFNGWLFEGYEDTKTSLCGAILDALADKKRFSKEVTDYAKELIKKIDINKILGKGVKYGLDLFLSGGIGILTDLSLSSFLSTIKSNAGEVQAKDIEEILSMLKKNDKTRTEIKNFRNEFKDLLNKSKVENVVVFIDELDRCLPDTVLEVFEAMRLFLFVEGMSFVIGADERLIQYSIKSKYKEVPGNNLDIGKEYLEKVIQYPLYIPQLTRAEVNQYLACLLLKQTLSDEKFKEILGIVYTLTPDQDFSMDLISDKAPDLTENCKQEMALARQISSVLAPSINGNPRQCKRFLNTLYMRLKLAEARNVILDKNILAKLMLAEYFNPEFFKAVTKPENRELFKEFEKGEVLNDENPFAVWKEKDWVKKWMQNDTRLEDENLDKYVYFSDVKNRYGQSNLDLLSPTARKCYELLVNGTEMNRNSALTFIGKLAPGEKAIIASEVFAVIENKSTMNVEVLRSYTEFCIKAGMMEEALKKLMEQPASKYNAIAYGQLTPFITKLSLDEATKFNDYLSTNIEVKKTIERQKKLKSIIPSNKK</sequence>
<name>A0A2G8I6Y7_PREIN</name>
<protein>
    <recommendedName>
        <fullName evidence="1">KAP NTPase domain-containing protein</fullName>
    </recommendedName>
</protein>
<proteinExistence type="predicted"/>
<feature type="domain" description="KAP NTPase" evidence="1">
    <location>
        <begin position="30"/>
        <end position="375"/>
    </location>
</feature>
<dbReference type="SUPFAM" id="SSF52540">
    <property type="entry name" value="P-loop containing nucleoside triphosphate hydrolases"/>
    <property type="match status" value="1"/>
</dbReference>